<evidence type="ECO:0000259" key="3">
    <source>
        <dbReference type="PROSITE" id="PS51186"/>
    </source>
</evidence>
<dbReference type="InterPro" id="IPR050832">
    <property type="entry name" value="Bact_Acetyltransf"/>
</dbReference>
<dbReference type="RefSeq" id="WP_307482833.1">
    <property type="nucleotide sequence ID" value="NZ_JAUTBF010000001.1"/>
</dbReference>
<evidence type="ECO:0000313" key="5">
    <source>
        <dbReference type="Proteomes" id="UP001226691"/>
    </source>
</evidence>
<dbReference type="PROSITE" id="PS51186">
    <property type="entry name" value="GNAT"/>
    <property type="match status" value="1"/>
</dbReference>
<dbReference type="EMBL" id="JAUTBF010000001">
    <property type="protein sequence ID" value="MDQ1123384.1"/>
    <property type="molecule type" value="Genomic_DNA"/>
</dbReference>
<sequence>MTGVHVRAAVSDDGGDIARVHAQSWNEAHRGHVPDALSDLVDVELSANRWRARLSGEALDDGQPLGPAWVAVVEERIVGFASAGPSRDDDVADGARELYALYVLAEHYGTGAGAALLDAALGGGGGTAWVLRDNPRAHAFYAKHGFSPDGSTRRDDRFGEPVHEVRLVRGGDAAARP</sequence>
<evidence type="ECO:0000313" key="4">
    <source>
        <dbReference type="EMBL" id="MDQ1123384.1"/>
    </source>
</evidence>
<dbReference type="Proteomes" id="UP001226691">
    <property type="component" value="Unassembled WGS sequence"/>
</dbReference>
<reference evidence="4 5" key="1">
    <citation type="submission" date="2023-07" db="EMBL/GenBank/DDBJ databases">
        <title>Functional and genomic diversity of the sorghum phyllosphere microbiome.</title>
        <authorList>
            <person name="Shade A."/>
        </authorList>
    </citation>
    <scope>NUCLEOTIDE SEQUENCE [LARGE SCALE GENOMIC DNA]</scope>
    <source>
        <strain evidence="4 5">SORGH_AS_1207</strain>
    </source>
</reference>
<protein>
    <submittedName>
        <fullName evidence="4">GNAT superfamily N-acetyltransferase</fullName>
    </submittedName>
</protein>
<evidence type="ECO:0000256" key="2">
    <source>
        <dbReference type="ARBA" id="ARBA00023315"/>
    </source>
</evidence>
<name>A0ABU0TUP5_MICTR</name>
<dbReference type="InterPro" id="IPR016181">
    <property type="entry name" value="Acyl_CoA_acyltransferase"/>
</dbReference>
<keyword evidence="2" id="KW-0012">Acyltransferase</keyword>
<gene>
    <name evidence="4" type="ORF">QE412_001957</name>
</gene>
<organism evidence="4 5">
    <name type="scientific">Microbacterium trichothecenolyticum</name>
    <name type="common">Aureobacterium trichothecenolyticum</name>
    <dbReference type="NCBI Taxonomy" id="69370"/>
    <lineage>
        <taxon>Bacteria</taxon>
        <taxon>Bacillati</taxon>
        <taxon>Actinomycetota</taxon>
        <taxon>Actinomycetes</taxon>
        <taxon>Micrococcales</taxon>
        <taxon>Microbacteriaceae</taxon>
        <taxon>Microbacterium</taxon>
    </lineage>
</organism>
<keyword evidence="1" id="KW-0808">Transferase</keyword>
<dbReference type="Pfam" id="PF13508">
    <property type="entry name" value="Acetyltransf_7"/>
    <property type="match status" value="1"/>
</dbReference>
<accession>A0ABU0TUP5</accession>
<comment type="caution">
    <text evidence="4">The sequence shown here is derived from an EMBL/GenBank/DDBJ whole genome shotgun (WGS) entry which is preliminary data.</text>
</comment>
<evidence type="ECO:0000256" key="1">
    <source>
        <dbReference type="ARBA" id="ARBA00022679"/>
    </source>
</evidence>
<dbReference type="InterPro" id="IPR000182">
    <property type="entry name" value="GNAT_dom"/>
</dbReference>
<feature type="domain" description="N-acetyltransferase" evidence="3">
    <location>
        <begin position="27"/>
        <end position="172"/>
    </location>
</feature>
<proteinExistence type="predicted"/>
<dbReference type="SUPFAM" id="SSF55729">
    <property type="entry name" value="Acyl-CoA N-acyltransferases (Nat)"/>
    <property type="match status" value="1"/>
</dbReference>
<keyword evidence="5" id="KW-1185">Reference proteome</keyword>
<dbReference type="PANTHER" id="PTHR43877">
    <property type="entry name" value="AMINOALKYLPHOSPHONATE N-ACETYLTRANSFERASE-RELATED-RELATED"/>
    <property type="match status" value="1"/>
</dbReference>
<dbReference type="Gene3D" id="3.40.630.30">
    <property type="match status" value="1"/>
</dbReference>